<protein>
    <submittedName>
        <fullName evidence="2">Uncharacterized protein</fullName>
    </submittedName>
</protein>
<dbReference type="EMBL" id="RJKL01000001">
    <property type="protein sequence ID" value="ROP29728.1"/>
    <property type="molecule type" value="Genomic_DNA"/>
</dbReference>
<organism evidence="2 3">
    <name type="scientific">Couchioplanes caeruleus</name>
    <dbReference type="NCBI Taxonomy" id="56438"/>
    <lineage>
        <taxon>Bacteria</taxon>
        <taxon>Bacillati</taxon>
        <taxon>Actinomycetota</taxon>
        <taxon>Actinomycetes</taxon>
        <taxon>Micromonosporales</taxon>
        <taxon>Micromonosporaceae</taxon>
        <taxon>Couchioplanes</taxon>
    </lineage>
</organism>
<feature type="region of interest" description="Disordered" evidence="1">
    <location>
        <begin position="57"/>
        <end position="108"/>
    </location>
</feature>
<reference evidence="2 3" key="1">
    <citation type="submission" date="2018-11" db="EMBL/GenBank/DDBJ databases">
        <title>Sequencing the genomes of 1000 actinobacteria strains.</title>
        <authorList>
            <person name="Klenk H.-P."/>
        </authorList>
    </citation>
    <scope>NUCLEOTIDE SEQUENCE [LARGE SCALE GENOMIC DNA]</scope>
    <source>
        <strain evidence="2 3">DSM 43634</strain>
    </source>
</reference>
<accession>A0A3N1GHN9</accession>
<evidence type="ECO:0000313" key="3">
    <source>
        <dbReference type="Proteomes" id="UP000271683"/>
    </source>
</evidence>
<dbReference type="RefSeq" id="WP_244945220.1">
    <property type="nucleotide sequence ID" value="NZ_RJKL01000001.1"/>
</dbReference>
<proteinExistence type="predicted"/>
<comment type="caution">
    <text evidence="2">The sequence shown here is derived from an EMBL/GenBank/DDBJ whole genome shotgun (WGS) entry which is preliminary data.</text>
</comment>
<dbReference type="AlphaFoldDB" id="A0A3N1GHN9"/>
<dbReference type="Proteomes" id="UP000271683">
    <property type="component" value="Unassembled WGS sequence"/>
</dbReference>
<name>A0A3N1GHN9_9ACTN</name>
<sequence length="108" mass="11411">MSHSPRGDLRTGILVTPPPDPSGGGVVSGVFEAADRGYRTDMSDDRVRRRAVDLLPEERAAGSADPRAQAEAILAESDEREEDPGAAPSTFLEHRASGQTVTPADGTR</sequence>
<evidence type="ECO:0000313" key="2">
    <source>
        <dbReference type="EMBL" id="ROP29728.1"/>
    </source>
</evidence>
<evidence type="ECO:0000256" key="1">
    <source>
        <dbReference type="SAM" id="MobiDB-lite"/>
    </source>
</evidence>
<feature type="region of interest" description="Disordered" evidence="1">
    <location>
        <begin position="1"/>
        <end position="29"/>
    </location>
</feature>
<gene>
    <name evidence="2" type="ORF">EDD30_2540</name>
</gene>